<dbReference type="Proteomes" id="UP000593802">
    <property type="component" value="Chromosome"/>
</dbReference>
<dbReference type="EMBL" id="AP023366">
    <property type="protein sequence ID" value="BCJ87138.1"/>
    <property type="molecule type" value="Genomic_DNA"/>
</dbReference>
<dbReference type="KEGG" id="eff:skT53_21230"/>
<organism evidence="1 2">
    <name type="scientific">Effusibacillus dendaii</name>
    <dbReference type="NCBI Taxonomy" id="2743772"/>
    <lineage>
        <taxon>Bacteria</taxon>
        <taxon>Bacillati</taxon>
        <taxon>Bacillota</taxon>
        <taxon>Bacilli</taxon>
        <taxon>Bacillales</taxon>
        <taxon>Alicyclobacillaceae</taxon>
        <taxon>Effusibacillus</taxon>
    </lineage>
</organism>
<dbReference type="InterPro" id="IPR021415">
    <property type="entry name" value="SAV0927-like"/>
</dbReference>
<proteinExistence type="predicted"/>
<protein>
    <recommendedName>
        <fullName evidence="3">DUF3055 domain-containing protein</fullName>
    </recommendedName>
</protein>
<dbReference type="AlphaFoldDB" id="A0A7I8DAC8"/>
<keyword evidence="2" id="KW-1185">Reference proteome</keyword>
<gene>
    <name evidence="1" type="ORF">skT53_21230</name>
</gene>
<name>A0A7I8DAC8_9BACL</name>
<evidence type="ECO:0000313" key="2">
    <source>
        <dbReference type="Proteomes" id="UP000593802"/>
    </source>
</evidence>
<evidence type="ECO:0000313" key="1">
    <source>
        <dbReference type="EMBL" id="BCJ87138.1"/>
    </source>
</evidence>
<evidence type="ECO:0008006" key="3">
    <source>
        <dbReference type="Google" id="ProtNLM"/>
    </source>
</evidence>
<accession>A0A7I8DAC8</accession>
<dbReference type="Pfam" id="PF11256">
    <property type="entry name" value="SAV0927-like"/>
    <property type="match status" value="1"/>
</dbReference>
<reference evidence="1 2" key="1">
    <citation type="submission" date="2020-08" db="EMBL/GenBank/DDBJ databases">
        <title>Complete Genome Sequence of Effusibacillus dendaii Strain skT53, Isolated from Farmland soil.</title>
        <authorList>
            <person name="Konishi T."/>
            <person name="Kawasaki H."/>
        </authorList>
    </citation>
    <scope>NUCLEOTIDE SEQUENCE [LARGE SCALE GENOMIC DNA]</scope>
    <source>
        <strain evidence="2">skT53</strain>
    </source>
</reference>
<sequence>MGGGSVTDFIYMYDDKEKTETRYIGFVGEYGRFDLMITTTAHFYGKKVVTCLQSNRSAILNEKDAVNALYLEEAFGLGSEDMAKELSRFLVDNL</sequence>